<proteinExistence type="predicted"/>
<dbReference type="SUPFAM" id="SSF81330">
    <property type="entry name" value="Gated mechanosensitive channel"/>
    <property type="match status" value="1"/>
</dbReference>
<evidence type="ECO:0000256" key="3">
    <source>
        <dbReference type="ARBA" id="ARBA00022989"/>
    </source>
</evidence>
<evidence type="ECO:0000313" key="5">
    <source>
        <dbReference type="EMBL" id="RYO78139.1"/>
    </source>
</evidence>
<dbReference type="EMBL" id="QJNS01000405">
    <property type="protein sequence ID" value="RYO78139.1"/>
    <property type="molecule type" value="Genomic_DNA"/>
</dbReference>
<dbReference type="PANTHER" id="PTHR30266:SF2">
    <property type="entry name" value="LARGE-CONDUCTANCE MECHANOSENSITIVE CHANNEL"/>
    <property type="match status" value="1"/>
</dbReference>
<evidence type="ECO:0000256" key="2">
    <source>
        <dbReference type="ARBA" id="ARBA00022692"/>
    </source>
</evidence>
<accession>A0ABY0GVB0</accession>
<keyword evidence="3" id="KW-1133">Transmembrane helix</keyword>
<comment type="caution">
    <text evidence="5">The sequence shown here is derived from an EMBL/GenBank/DDBJ whole genome shotgun (WGS) entry which is preliminary data.</text>
</comment>
<keyword evidence="4" id="KW-0472">Membrane</keyword>
<organism evidence="5 6">
    <name type="scientific">Monosporascus cannonballus</name>
    <dbReference type="NCBI Taxonomy" id="155416"/>
    <lineage>
        <taxon>Eukaryota</taxon>
        <taxon>Fungi</taxon>
        <taxon>Dikarya</taxon>
        <taxon>Ascomycota</taxon>
        <taxon>Pezizomycotina</taxon>
        <taxon>Sordariomycetes</taxon>
        <taxon>Xylariomycetidae</taxon>
        <taxon>Xylariales</taxon>
        <taxon>Xylariales incertae sedis</taxon>
        <taxon>Monosporascus</taxon>
    </lineage>
</organism>
<dbReference type="InterPro" id="IPR036019">
    <property type="entry name" value="MscL_channel"/>
</dbReference>
<evidence type="ECO:0000256" key="4">
    <source>
        <dbReference type="ARBA" id="ARBA00023136"/>
    </source>
</evidence>
<dbReference type="Pfam" id="PF01741">
    <property type="entry name" value="MscL"/>
    <property type="match status" value="1"/>
</dbReference>
<evidence type="ECO:0000256" key="1">
    <source>
        <dbReference type="ARBA" id="ARBA00004141"/>
    </source>
</evidence>
<keyword evidence="6" id="KW-1185">Reference proteome</keyword>
<dbReference type="Proteomes" id="UP000294003">
    <property type="component" value="Unassembled WGS sequence"/>
</dbReference>
<keyword evidence="2" id="KW-0812">Transmembrane</keyword>
<dbReference type="InterPro" id="IPR037673">
    <property type="entry name" value="MSC/AndL"/>
</dbReference>
<protein>
    <recommendedName>
        <fullName evidence="7">Large-conductance mechanosensitive channel</fullName>
    </recommendedName>
</protein>
<evidence type="ECO:0008006" key="7">
    <source>
        <dbReference type="Google" id="ProtNLM"/>
    </source>
</evidence>
<comment type="subcellular location">
    <subcellularLocation>
        <location evidence="1">Membrane</location>
        <topology evidence="1">Multi-pass membrane protein</topology>
    </subcellularLocation>
</comment>
<name>A0ABY0GVB0_9PEZI</name>
<dbReference type="Gene3D" id="1.10.1200.120">
    <property type="entry name" value="Large-conductance mechanosensitive channel, MscL, domain 1"/>
    <property type="match status" value="1"/>
</dbReference>
<evidence type="ECO:0000313" key="6">
    <source>
        <dbReference type="Proteomes" id="UP000294003"/>
    </source>
</evidence>
<reference evidence="5 6" key="1">
    <citation type="submission" date="2018-06" db="EMBL/GenBank/DDBJ databases">
        <title>Complete Genomes of Monosporascus.</title>
        <authorList>
            <person name="Robinson A.J."/>
            <person name="Natvig D.O."/>
        </authorList>
    </citation>
    <scope>NUCLEOTIDE SEQUENCE [LARGE SCALE GENOMIC DNA]</scope>
    <source>
        <strain evidence="5 6">CBS 609.92</strain>
    </source>
</reference>
<sequence>MPNNGRGFDFAAEERRALLEQGQERAKKFLTGFLEFAFSENILQFAFGLIIAEGFTRVTNSLVNDIILPPLSTLFPLNRNLDEKFAVLKPGPNYDSAMGYTTLRQAIEDGAVVMAYGVFINRVINFVGIGVALYALAKVYQLFSKAPIIKATVKCRYCRKNINKKAVRCVNCTSWQDGREERMG</sequence>
<gene>
    <name evidence="5" type="ORF">DL762_008851</name>
</gene>
<dbReference type="PANTHER" id="PTHR30266">
    <property type="entry name" value="MECHANOSENSITIVE CHANNEL MSCL"/>
    <property type="match status" value="1"/>
</dbReference>